<evidence type="ECO:0000313" key="2">
    <source>
        <dbReference type="Proteomes" id="UP000824681"/>
    </source>
</evidence>
<dbReference type="Proteomes" id="UP000824681">
    <property type="component" value="Chromosome"/>
</dbReference>
<organism evidence="1 2">
    <name type="scientific">Nonomuraea coxensis DSM 45129</name>
    <dbReference type="NCBI Taxonomy" id="1122611"/>
    <lineage>
        <taxon>Bacteria</taxon>
        <taxon>Bacillati</taxon>
        <taxon>Actinomycetota</taxon>
        <taxon>Actinomycetes</taxon>
        <taxon>Streptosporangiales</taxon>
        <taxon>Streptosporangiaceae</taxon>
        <taxon>Nonomuraea</taxon>
    </lineage>
</organism>
<gene>
    <name evidence="1" type="ORF">Nocox_07060</name>
</gene>
<accession>A0ABX8TV56</accession>
<sequence length="202" mass="23204">MLIFDLMNDMLTRRAAATAERNAHLESLQRLRENNRQIISSLLQMVGRSPRRGNVNIHLFYAGSLDGRTVLRKDRLVYYECEDLPQNFSLDVAYPDTDELVICDSYRSDEILYEELPVTHPERYNARIRNKVDPQITWVLALPMHREDAAPAGVLCAFGNKRVLTDATTRRTFQSLAVGVTDVIVRLKALELEEETRVTERA</sequence>
<name>A0ABX8TV56_9ACTN</name>
<reference evidence="1 2" key="1">
    <citation type="journal article" date="2021" name="ACS Chem. Biol.">
        <title>Genomic-Led Discovery of a Novel Glycopeptide Antibiotic by Nonomuraea coxensis DSM 45129.</title>
        <authorList>
            <person name="Yushchuk O."/>
            <person name="Vior N.M."/>
            <person name="Andreo-Vidal A."/>
            <person name="Berini F."/>
            <person name="Ruckert C."/>
            <person name="Busche T."/>
            <person name="Binda E."/>
            <person name="Kalinowski J."/>
            <person name="Truman A.W."/>
            <person name="Marinelli F."/>
        </authorList>
    </citation>
    <scope>NUCLEOTIDE SEQUENCE [LARGE SCALE GENOMIC DNA]</scope>
    <source>
        <strain evidence="1 2">DSM 45129</strain>
    </source>
</reference>
<dbReference type="EMBL" id="CP068985">
    <property type="protein sequence ID" value="QYC39038.1"/>
    <property type="molecule type" value="Genomic_DNA"/>
</dbReference>
<keyword evidence="2" id="KW-1185">Reference proteome</keyword>
<protein>
    <recommendedName>
        <fullName evidence="3">GAF domain-containing protein</fullName>
    </recommendedName>
</protein>
<proteinExistence type="predicted"/>
<evidence type="ECO:0000313" key="1">
    <source>
        <dbReference type="EMBL" id="QYC39038.1"/>
    </source>
</evidence>
<evidence type="ECO:0008006" key="3">
    <source>
        <dbReference type="Google" id="ProtNLM"/>
    </source>
</evidence>